<dbReference type="InterPro" id="IPR014001">
    <property type="entry name" value="Helicase_ATP-bd"/>
</dbReference>
<dbReference type="PROSITE" id="PS51192">
    <property type="entry name" value="HELICASE_ATP_BIND_1"/>
    <property type="match status" value="1"/>
</dbReference>
<dbReference type="SUPFAM" id="SSF52540">
    <property type="entry name" value="P-loop containing nucleoside triphosphate hydrolases"/>
    <property type="match status" value="2"/>
</dbReference>
<evidence type="ECO:0000256" key="7">
    <source>
        <dbReference type="ARBA" id="ARBA00023235"/>
    </source>
</evidence>
<dbReference type="InterPro" id="IPR001650">
    <property type="entry name" value="Helicase_C-like"/>
</dbReference>
<dbReference type="Gene3D" id="3.40.50.300">
    <property type="entry name" value="P-loop containing nucleotide triphosphate hydrolases"/>
    <property type="match status" value="4"/>
</dbReference>
<accession>A0ABS2MTZ9</accession>
<evidence type="ECO:0000256" key="1">
    <source>
        <dbReference type="ARBA" id="ARBA00005446"/>
    </source>
</evidence>
<dbReference type="EC" id="5.6.2.4" evidence="9"/>
<name>A0ABS2MTZ9_9FIRM</name>
<dbReference type="Pfam" id="PF00271">
    <property type="entry name" value="Helicase_C"/>
    <property type="match status" value="1"/>
</dbReference>
<feature type="domain" description="Helicase C-terminal" evidence="12">
    <location>
        <begin position="494"/>
        <end position="648"/>
    </location>
</feature>
<keyword evidence="2 10" id="KW-0547">Nucleotide-binding</keyword>
<comment type="similarity">
    <text evidence="1">Belongs to the helicase family. RecQ subfamily.</text>
</comment>
<dbReference type="PANTHER" id="PTHR13710:SF105">
    <property type="entry name" value="ATP-DEPENDENT DNA HELICASE Q1"/>
    <property type="match status" value="1"/>
</dbReference>
<dbReference type="PROSITE" id="PS51194">
    <property type="entry name" value="HELICASE_CTER"/>
    <property type="match status" value="1"/>
</dbReference>
<evidence type="ECO:0000256" key="4">
    <source>
        <dbReference type="ARBA" id="ARBA00022806"/>
    </source>
</evidence>
<dbReference type="GO" id="GO:0003678">
    <property type="term" value="F:DNA helicase activity"/>
    <property type="evidence" value="ECO:0007669"/>
    <property type="project" value="UniProtKB-EC"/>
</dbReference>
<dbReference type="Pfam" id="PF13361">
    <property type="entry name" value="UvrD_C"/>
    <property type="match status" value="1"/>
</dbReference>
<protein>
    <recommendedName>
        <fullName evidence="9">DNA 3'-5' helicase</fullName>
        <ecNumber evidence="9">5.6.2.4</ecNumber>
    </recommendedName>
</protein>
<dbReference type="InterPro" id="IPR004589">
    <property type="entry name" value="DNA_helicase_ATP-dep_RecQ"/>
</dbReference>
<dbReference type="Pfam" id="PF00580">
    <property type="entry name" value="UvrD-helicase"/>
    <property type="match status" value="2"/>
</dbReference>
<evidence type="ECO:0000256" key="6">
    <source>
        <dbReference type="ARBA" id="ARBA00023125"/>
    </source>
</evidence>
<keyword evidence="3 10" id="KW-0378">Hydrolase</keyword>
<reference evidence="14 15" key="1">
    <citation type="submission" date="2021-01" db="EMBL/GenBank/DDBJ databases">
        <title>Genomic Encyclopedia of Type Strains, Phase IV (KMG-IV): sequencing the most valuable type-strain genomes for metagenomic binning, comparative biology and taxonomic classification.</title>
        <authorList>
            <person name="Goeker M."/>
        </authorList>
    </citation>
    <scope>NUCLEOTIDE SEQUENCE [LARGE SCALE GENOMIC DNA]</scope>
    <source>
        <strain evidence="14 15">DSM 24436</strain>
    </source>
</reference>
<dbReference type="SUPFAM" id="SSF53098">
    <property type="entry name" value="Ribonuclease H-like"/>
    <property type="match status" value="1"/>
</dbReference>
<evidence type="ECO:0000256" key="3">
    <source>
        <dbReference type="ARBA" id="ARBA00022801"/>
    </source>
</evidence>
<feature type="binding site" evidence="10">
    <location>
        <begin position="1074"/>
        <end position="1081"/>
    </location>
    <ligand>
        <name>ATP</name>
        <dbReference type="ChEBI" id="CHEBI:30616"/>
    </ligand>
</feature>
<keyword evidence="7" id="KW-0413">Isomerase</keyword>
<evidence type="ECO:0000256" key="9">
    <source>
        <dbReference type="ARBA" id="ARBA00034808"/>
    </source>
</evidence>
<dbReference type="Gene3D" id="3.30.420.10">
    <property type="entry name" value="Ribonuclease H-like superfamily/Ribonuclease H"/>
    <property type="match status" value="1"/>
</dbReference>
<dbReference type="CDD" id="cd17920">
    <property type="entry name" value="DEXHc_RecQ"/>
    <property type="match status" value="1"/>
</dbReference>
<dbReference type="InterPro" id="IPR014017">
    <property type="entry name" value="DNA_helicase_UvrD-like_C"/>
</dbReference>
<keyword evidence="15" id="KW-1185">Reference proteome</keyword>
<comment type="catalytic activity">
    <reaction evidence="8">
        <text>Couples ATP hydrolysis with the unwinding of duplex DNA by translocating in the 3'-5' direction.</text>
        <dbReference type="EC" id="5.6.2.4"/>
    </reaction>
</comment>
<evidence type="ECO:0000313" key="14">
    <source>
        <dbReference type="EMBL" id="MBM7562882.1"/>
    </source>
</evidence>
<feature type="domain" description="Helicase ATP-binding" evidence="11">
    <location>
        <begin position="285"/>
        <end position="465"/>
    </location>
</feature>
<dbReference type="Proteomes" id="UP000767854">
    <property type="component" value="Unassembled WGS sequence"/>
</dbReference>
<evidence type="ECO:0000256" key="2">
    <source>
        <dbReference type="ARBA" id="ARBA00022741"/>
    </source>
</evidence>
<proteinExistence type="inferred from homology"/>
<evidence type="ECO:0000259" key="11">
    <source>
        <dbReference type="PROSITE" id="PS51192"/>
    </source>
</evidence>
<dbReference type="SMART" id="SM00487">
    <property type="entry name" value="DEXDc"/>
    <property type="match status" value="2"/>
</dbReference>
<evidence type="ECO:0000256" key="5">
    <source>
        <dbReference type="ARBA" id="ARBA00022840"/>
    </source>
</evidence>
<dbReference type="CDD" id="cd17932">
    <property type="entry name" value="DEXQc_UvrD"/>
    <property type="match status" value="1"/>
</dbReference>
<keyword evidence="5 10" id="KW-0067">ATP-binding</keyword>
<dbReference type="InterPro" id="IPR011545">
    <property type="entry name" value="DEAD/DEAH_box_helicase_dom"/>
</dbReference>
<gene>
    <name evidence="14" type="ORF">JOC49_002455</name>
</gene>
<evidence type="ECO:0000259" key="12">
    <source>
        <dbReference type="PROSITE" id="PS51194"/>
    </source>
</evidence>
<dbReference type="InterPro" id="IPR012337">
    <property type="entry name" value="RNaseH-like_sf"/>
</dbReference>
<dbReference type="PANTHER" id="PTHR13710">
    <property type="entry name" value="DNA HELICASE RECQ FAMILY MEMBER"/>
    <property type="match status" value="1"/>
</dbReference>
<keyword evidence="4 10" id="KW-0347">Helicase</keyword>
<feature type="domain" description="UvrD-like helicase ATP-binding" evidence="13">
    <location>
        <begin position="1053"/>
        <end position="1593"/>
    </location>
</feature>
<sequence length="1618" mass="186158">MSGIVFMDTEVSMDHGKIFDLGAINEKGDKVHTGRVDLFMEFIKETSFLCGHNIIKHDLKFLARHDKSVMAIPAIDTLSLSPLLFPKKPYHKLVKDDKLHSDQLNNPLNDAIQAKNLFFDECTAFEKLEESMKQIYRSLLQDQEMFKGFFKYVDTPKRTLRGLFNTQKPISKLTAIELNALIRKQFKDIFCDHAPIENFIEKNPIELAYCLAVLYADDDASVTPKWVLRTYPDVENVMTALRNAPCLEGCSYCNQNFDPVKGLQDYFGYPSYRTFDGENLQEKAVSAALNQKSLLAIFPTGGGKSITFQIPALMAGRMTKGLTVIISPLQSLMKDQVDNLEAKGITDAVTINGLLDPIERAKAFERVENGSAKLLYISPESLRSRSIEHLLLGRRIERFVIDEAHCFSAWGQDFRVDYLYIADFIKKLVEMKSLQNMIPVSCFTATAKQNVVADIRAYFKDNLSLELDLYSASAARKNLTYKVIRCNTEDKYDRLRNLITEKQCPTIVYVSSTRLAYELADRLTKDGYLAKSYHGKMEKKEKSANQDSFTRGETDVMVATSAFGMGVDKSDVGLVIHYQISNSLENYVQEAGRAGRDEHIEAECFVLFNDDDLNAHFTLLNQTKLGISEISQVWKAIKEITRNRNKVSQSALEIARKAGWDDSIMDLETRVRTAISALEQAGYIKRGQNMPSVYADSILAQSMADASNRISKSSRFNDKDEELARRIIGKLISARSRKHQSDEGAESRVDYISDQLGIEKEEVIRIIGLLREERLLSDSKDLTAYMNDDLSKTKAINNFKSSKDLEAFLLEQTVEDGPYNIKTLNELAEENDLKKVTTHQIINILNYWAINHDVEREFGRNSKNHFRIRHISDLEKMRKDYNKRMLIAEFILQFLYDKYEADPDEGIVEFSVLELKEAYEFENRLIGDKISLKDVENGLFYLSRIDALKIEGGFMVLYNRLQIERLEMDNRIKYKNEDYKSLKAYYEQKVHQIHIVGEYAKKMIENYEAALAFVDDYFTLNYQTFLKKYFKGSKGEEINLNITPAKFRQLFGELSPTQLSIVNDRESQYIVVAAGPGSGKTRILVHKLAALLLMEDVKHEQLLMVTFSRAAATEFKRRLIGLIGGSAHYVEIKTFHSYCFDLLGRVGDVEKSRDIVRTTAKMIYDGEVEPSRITKTVMVIDEAQDMDENEFEFIRAMAKQNNDIRIIAVGDDDQNIYEFRGSSSKYMTRILKNKNSKFYELVENYRSKPNLVELTNRYATTIPERMKSTPIIPRKQGKGRIEWVYHQSDTMIDGVLDKLKDEGAKGSICMMTFKNEDALQMTGRLIDAGYPAKLIQNREEIRLENLDEVRFFIDQLKIEEGIHTIDEDTWNEAKQSLFKEYGRSEQIAVMNRMLDDFTMTAGKHRYVSDFMIYIKESKFEDFLDPDVNTIQVSTMHKSKGQEFDTVILLLDKFSDYKTEAKRIFYVAMTRAKENLQIHFNDVKLLKGFGFDSNSYSQDEIEGMSFLEMPWREKQKSLLLLQLGYKDIFLSYFYEQKVQDAISKLRSGDILRVSPYGCFNKENVQVIVFSKSFKESLSAYMEKGYTLGEAKISAVVYWRQEDQEREVRILFPVIKLIAD</sequence>
<organism evidence="14 15">
    <name type="scientific">Fusibacter tunisiensis</name>
    <dbReference type="NCBI Taxonomy" id="1008308"/>
    <lineage>
        <taxon>Bacteria</taxon>
        <taxon>Bacillati</taxon>
        <taxon>Bacillota</taxon>
        <taxon>Clostridia</taxon>
        <taxon>Eubacteriales</taxon>
        <taxon>Eubacteriales Family XII. Incertae Sedis</taxon>
        <taxon>Fusibacter</taxon>
    </lineage>
</organism>
<dbReference type="InterPro" id="IPR027417">
    <property type="entry name" value="P-loop_NTPase"/>
</dbReference>
<dbReference type="GO" id="GO:0016787">
    <property type="term" value="F:hydrolase activity"/>
    <property type="evidence" value="ECO:0007669"/>
    <property type="project" value="UniProtKB-KW"/>
</dbReference>
<dbReference type="PROSITE" id="PS51198">
    <property type="entry name" value="UVRD_HELICASE_ATP_BIND"/>
    <property type="match status" value="1"/>
</dbReference>
<keyword evidence="6" id="KW-0238">DNA-binding</keyword>
<dbReference type="RefSeq" id="WP_204665309.1">
    <property type="nucleotide sequence ID" value="NZ_JAFBDT010000035.1"/>
</dbReference>
<evidence type="ECO:0000259" key="13">
    <source>
        <dbReference type="PROSITE" id="PS51198"/>
    </source>
</evidence>
<dbReference type="SMART" id="SM00490">
    <property type="entry name" value="HELICc"/>
    <property type="match status" value="1"/>
</dbReference>
<dbReference type="InterPro" id="IPR036397">
    <property type="entry name" value="RNaseH_sf"/>
</dbReference>
<dbReference type="NCBIfam" id="TIGR00614">
    <property type="entry name" value="recQ_fam"/>
    <property type="match status" value="1"/>
</dbReference>
<dbReference type="InterPro" id="IPR014016">
    <property type="entry name" value="UvrD-like_ATP-bd"/>
</dbReference>
<comment type="caution">
    <text evidence="14">The sequence shown here is derived from an EMBL/GenBank/DDBJ whole genome shotgun (WGS) entry which is preliminary data.</text>
</comment>
<evidence type="ECO:0000256" key="10">
    <source>
        <dbReference type="PROSITE-ProRule" id="PRU00560"/>
    </source>
</evidence>
<evidence type="ECO:0000256" key="8">
    <source>
        <dbReference type="ARBA" id="ARBA00034617"/>
    </source>
</evidence>
<dbReference type="EMBL" id="JAFBDT010000035">
    <property type="protein sequence ID" value="MBM7562882.1"/>
    <property type="molecule type" value="Genomic_DNA"/>
</dbReference>
<dbReference type="Pfam" id="PF00270">
    <property type="entry name" value="DEAD"/>
    <property type="match status" value="1"/>
</dbReference>
<evidence type="ECO:0000313" key="15">
    <source>
        <dbReference type="Proteomes" id="UP000767854"/>
    </source>
</evidence>